<dbReference type="Pfam" id="PF06199">
    <property type="entry name" value="Phage_tail_2"/>
    <property type="match status" value="1"/>
</dbReference>
<protein>
    <submittedName>
        <fullName evidence="1">TP901-1 family phage major tail protein</fullName>
    </submittedName>
</protein>
<keyword evidence="2" id="KW-1185">Reference proteome</keyword>
<dbReference type="STRING" id="1265846.PROCOU_13933"/>
<comment type="caution">
    <text evidence="1">The sequence shown here is derived from an EMBL/GenBank/DDBJ whole genome shotgun (WGS) entry which is preliminary data.</text>
</comment>
<evidence type="ECO:0000313" key="1">
    <source>
        <dbReference type="EMBL" id="TDR55112.1"/>
    </source>
</evidence>
<proteinExistence type="predicted"/>
<reference evidence="1 2" key="1">
    <citation type="submission" date="2019-03" db="EMBL/GenBank/DDBJ databases">
        <title>Genomic Encyclopedia of Type Strains, Phase III (KMG-III): the genomes of soil and plant-associated and newly described type strains.</title>
        <authorList>
            <person name="Whitman W."/>
        </authorList>
    </citation>
    <scope>NUCLEOTIDE SEQUENCE [LARGE SCALE GENOMIC DNA]</scope>
    <source>
        <strain evidence="1 2">CECT 7972</strain>
    </source>
</reference>
<organism evidence="1 2">
    <name type="scientific">Listeria rocourtiae</name>
    <dbReference type="NCBI Taxonomy" id="647910"/>
    <lineage>
        <taxon>Bacteria</taxon>
        <taxon>Bacillati</taxon>
        <taxon>Bacillota</taxon>
        <taxon>Bacilli</taxon>
        <taxon>Bacillales</taxon>
        <taxon>Listeriaceae</taxon>
        <taxon>Listeria</taxon>
    </lineage>
</organism>
<dbReference type="Proteomes" id="UP000295558">
    <property type="component" value="Unassembled WGS sequence"/>
</dbReference>
<gene>
    <name evidence="1" type="ORF">DFP96_10140</name>
</gene>
<sequence length="154" mass="16650">MSIEYIGEDILYLLSIPATDGSGDTYERFFNQTDGNTSIEADDVELETKDKTETAYGKVGQTISFGGIMTEGDVAFNALKVAIRKKKYVSIVEFDKRTMEGEQGVYKLNSYEKDSSVGDNVSLSIEASLSGEVTPVTLTEIPDGAPPNEADGTP</sequence>
<dbReference type="NCBIfam" id="TIGR02126">
    <property type="entry name" value="phgtail_TP901_1"/>
    <property type="match status" value="1"/>
</dbReference>
<dbReference type="OrthoDB" id="2366058at2"/>
<dbReference type="EMBL" id="SNZK01000001">
    <property type="protein sequence ID" value="TDR55112.1"/>
    <property type="molecule type" value="Genomic_DNA"/>
</dbReference>
<dbReference type="RefSeq" id="WP_036072850.1">
    <property type="nucleotide sequence ID" value="NZ_SNZK01000001.1"/>
</dbReference>
<dbReference type="InterPro" id="IPR011855">
    <property type="entry name" value="Phgtail_TP901_1"/>
</dbReference>
<evidence type="ECO:0000313" key="2">
    <source>
        <dbReference type="Proteomes" id="UP000295558"/>
    </source>
</evidence>
<name>A0A4R6ZRS1_9LIST</name>
<accession>A0A4R6ZRS1</accession>
<dbReference type="AlphaFoldDB" id="A0A4R6ZRS1"/>